<comment type="cofactor">
    <cofactor evidence="1">
        <name>Zn(2+)</name>
        <dbReference type="ChEBI" id="CHEBI:29105"/>
    </cofactor>
</comment>
<reference evidence="7" key="1">
    <citation type="submission" date="2020-05" db="EMBL/GenBank/DDBJ databases">
        <authorList>
            <person name="Chiriac C."/>
            <person name="Salcher M."/>
            <person name="Ghai R."/>
            <person name="Kavagutti S V."/>
        </authorList>
    </citation>
    <scope>NUCLEOTIDE SEQUENCE</scope>
</reference>
<evidence type="ECO:0000259" key="6">
    <source>
        <dbReference type="Pfam" id="PF02900"/>
    </source>
</evidence>
<dbReference type="NCBIfam" id="NF007914">
    <property type="entry name" value="PRK10628.1"/>
    <property type="match status" value="1"/>
</dbReference>
<evidence type="ECO:0000256" key="5">
    <source>
        <dbReference type="ARBA" id="ARBA00023002"/>
    </source>
</evidence>
<evidence type="ECO:0000313" key="7">
    <source>
        <dbReference type="EMBL" id="CAB5064943.1"/>
    </source>
</evidence>
<feature type="domain" description="Extradiol ring-cleavage dioxygenase class III enzyme subunit B" evidence="6">
    <location>
        <begin position="58"/>
        <end position="281"/>
    </location>
</feature>
<evidence type="ECO:0000256" key="2">
    <source>
        <dbReference type="ARBA" id="ARBA00007581"/>
    </source>
</evidence>
<dbReference type="CDD" id="cd07363">
    <property type="entry name" value="45_DOPA_Dioxygenase"/>
    <property type="match status" value="1"/>
</dbReference>
<dbReference type="GO" id="GO:0008198">
    <property type="term" value="F:ferrous iron binding"/>
    <property type="evidence" value="ECO:0007669"/>
    <property type="project" value="InterPro"/>
</dbReference>
<dbReference type="AlphaFoldDB" id="A0A6J7UG60"/>
<protein>
    <submittedName>
        <fullName evidence="7">Unannotated protein</fullName>
    </submittedName>
</protein>
<evidence type="ECO:0000256" key="1">
    <source>
        <dbReference type="ARBA" id="ARBA00001947"/>
    </source>
</evidence>
<dbReference type="InterPro" id="IPR004183">
    <property type="entry name" value="Xdiol_dOase_suB"/>
</dbReference>
<comment type="similarity">
    <text evidence="2">Belongs to the DODA-type extradiol aromatic ring-opening dioxygenase family.</text>
</comment>
<dbReference type="GO" id="GO:0008270">
    <property type="term" value="F:zinc ion binding"/>
    <property type="evidence" value="ECO:0007669"/>
    <property type="project" value="InterPro"/>
</dbReference>
<dbReference type="GO" id="GO:0016702">
    <property type="term" value="F:oxidoreductase activity, acting on single donors with incorporation of molecular oxygen, incorporation of two atoms of oxygen"/>
    <property type="evidence" value="ECO:0007669"/>
    <property type="project" value="UniProtKB-ARBA"/>
</dbReference>
<keyword evidence="5" id="KW-0560">Oxidoreductase</keyword>
<dbReference type="Gene3D" id="3.40.830.10">
    <property type="entry name" value="LigB-like"/>
    <property type="match status" value="1"/>
</dbReference>
<accession>A0A6J7UG60</accession>
<sequence length="282" mass="30996">MPAASPTVFFGHGSPMNAIENNAFTNDWADFGERFVSPNSSHLKRRESENVRSETPVYPNAVLVISAHWTTQGICVATNTKPRTIHDYSGFPPELSQVEYPAPGSPALAQHVINLLREFVAPEPICATTNWGIDHGAWSVLRHVLPKANVPVVQMSIDISKPAAWHLEVAKKLQKLREYQVLIMGSGNIVHNLGAINWSDNAEPHPSSIGFHKYIVEAIENNDVDAIVNYASHPDAAYAVPTPEHFLPLLYVLGARRPNEAPHTVTDGFVYSSLSMYSVAFG</sequence>
<proteinExistence type="inferred from homology"/>
<evidence type="ECO:0000256" key="4">
    <source>
        <dbReference type="ARBA" id="ARBA00022833"/>
    </source>
</evidence>
<dbReference type="PANTHER" id="PTHR30096:SF0">
    <property type="entry name" value="4,5-DOPA DIOXYGENASE EXTRADIOL-LIKE PROTEIN"/>
    <property type="match status" value="1"/>
</dbReference>
<dbReference type="EMBL" id="CAFBQU010000017">
    <property type="protein sequence ID" value="CAB5064943.1"/>
    <property type="molecule type" value="Genomic_DNA"/>
</dbReference>
<evidence type="ECO:0000256" key="3">
    <source>
        <dbReference type="ARBA" id="ARBA00022723"/>
    </source>
</evidence>
<name>A0A6J7UG60_9ZZZZ</name>
<dbReference type="SUPFAM" id="SSF53213">
    <property type="entry name" value="LigB-like"/>
    <property type="match status" value="1"/>
</dbReference>
<keyword evidence="3" id="KW-0479">Metal-binding</keyword>
<dbReference type="InterPro" id="IPR014436">
    <property type="entry name" value="Extradiol_dOase_DODA"/>
</dbReference>
<dbReference type="PANTHER" id="PTHR30096">
    <property type="entry name" value="4,5-DOPA DIOXYGENASE EXTRADIOL-LIKE PROTEIN"/>
    <property type="match status" value="1"/>
</dbReference>
<dbReference type="Pfam" id="PF02900">
    <property type="entry name" value="LigB"/>
    <property type="match status" value="1"/>
</dbReference>
<gene>
    <name evidence="7" type="ORF">UFOPK4347_00836</name>
</gene>
<organism evidence="7">
    <name type="scientific">freshwater metagenome</name>
    <dbReference type="NCBI Taxonomy" id="449393"/>
    <lineage>
        <taxon>unclassified sequences</taxon>
        <taxon>metagenomes</taxon>
        <taxon>ecological metagenomes</taxon>
    </lineage>
</organism>
<dbReference type="PIRSF" id="PIRSF006157">
    <property type="entry name" value="Doxgns_DODA"/>
    <property type="match status" value="1"/>
</dbReference>
<keyword evidence="4" id="KW-0862">Zinc</keyword>